<dbReference type="GO" id="GO:0016740">
    <property type="term" value="F:transferase activity"/>
    <property type="evidence" value="ECO:0007669"/>
    <property type="project" value="UniProtKB-KW"/>
</dbReference>
<sequence length="517" mass="56831">MVPRGRPCTSRAGRSYLVSDLTRAGVGDVDFGWGKAVYGGPAKGGVGEIPMVSFYIPYRNGIVVPVCLPAPAMERFVKEIEIMKPVLVAPAKPTPHEFKHLSDIDDQEGLRFQIPAIQFYSKEPAMSGKDPAKVIREALGRALVFYYPYAGRLREWSGRKLVVECTGEGVLFIEADANVRLQDFGDELQPPFPCFEELLFDVPGSGGVLNSPLILIQVTRLSCGGFIVAIRFNHTMSDGQGMVLFMNAVAEMARGATAPSVLPVWSRELLNARTPPCPTFAHREYDNVPDIKGTNTLVHEVVQRSIFFGPREVLALRMRLPEHLRKSSTVEILTACLWRCRTIALQPDPEEDMRLMCLVNSRGKGRKRLPLGYYGNAFSYPAAVSSAKRLCSEPLGYALELVKKAKSEGTSDEYLQSVADLMVLRGRPHFTVVRSYLVSDLTRVGFGDVDFGWGKAVFAGPANGGVGEIPVVSFYIPYRNGIVVAVCLPGPAMERFVKEMESMISEIPAHGPLKSSL</sequence>
<comment type="caution">
    <text evidence="3">The sequence shown here is derived from an EMBL/GenBank/DDBJ whole genome shotgun (WGS) entry which is preliminary data.</text>
</comment>
<organism evidence="3 4">
    <name type="scientific">Dioscorea zingiberensis</name>
    <dbReference type="NCBI Taxonomy" id="325984"/>
    <lineage>
        <taxon>Eukaryota</taxon>
        <taxon>Viridiplantae</taxon>
        <taxon>Streptophyta</taxon>
        <taxon>Embryophyta</taxon>
        <taxon>Tracheophyta</taxon>
        <taxon>Spermatophyta</taxon>
        <taxon>Magnoliopsida</taxon>
        <taxon>Liliopsida</taxon>
        <taxon>Dioscoreales</taxon>
        <taxon>Dioscoreaceae</taxon>
        <taxon>Dioscorea</taxon>
    </lineage>
</organism>
<evidence type="ECO:0000313" key="3">
    <source>
        <dbReference type="EMBL" id="KAJ0970956.1"/>
    </source>
</evidence>
<dbReference type="OrthoDB" id="742898at2759"/>
<evidence type="ECO:0000256" key="2">
    <source>
        <dbReference type="ARBA" id="ARBA00022679"/>
    </source>
</evidence>
<reference evidence="3" key="2">
    <citation type="journal article" date="2022" name="Hortic Res">
        <title>The genome of Dioscorea zingiberensis sheds light on the biosynthesis, origin and evolution of the medicinally important diosgenin saponins.</title>
        <authorList>
            <person name="Li Y."/>
            <person name="Tan C."/>
            <person name="Li Z."/>
            <person name="Guo J."/>
            <person name="Li S."/>
            <person name="Chen X."/>
            <person name="Wang C."/>
            <person name="Dai X."/>
            <person name="Yang H."/>
            <person name="Song W."/>
            <person name="Hou L."/>
            <person name="Xu J."/>
            <person name="Tong Z."/>
            <person name="Xu A."/>
            <person name="Yuan X."/>
            <person name="Wang W."/>
            <person name="Yang Q."/>
            <person name="Chen L."/>
            <person name="Sun Z."/>
            <person name="Wang K."/>
            <person name="Pan B."/>
            <person name="Chen J."/>
            <person name="Bao Y."/>
            <person name="Liu F."/>
            <person name="Qi X."/>
            <person name="Gang D.R."/>
            <person name="Wen J."/>
            <person name="Li J."/>
        </authorList>
    </citation>
    <scope>NUCLEOTIDE SEQUENCE</scope>
    <source>
        <strain evidence="3">Dzin_1.0</strain>
    </source>
</reference>
<accession>A0A9D5CCU3</accession>
<gene>
    <name evidence="3" type="ORF">J5N97_018915</name>
</gene>
<evidence type="ECO:0008006" key="5">
    <source>
        <dbReference type="Google" id="ProtNLM"/>
    </source>
</evidence>
<evidence type="ECO:0000256" key="1">
    <source>
        <dbReference type="ARBA" id="ARBA00009861"/>
    </source>
</evidence>
<dbReference type="PANTHER" id="PTHR31147">
    <property type="entry name" value="ACYL TRANSFERASE 4"/>
    <property type="match status" value="1"/>
</dbReference>
<keyword evidence="4" id="KW-1185">Reference proteome</keyword>
<proteinExistence type="inferred from homology"/>
<protein>
    <recommendedName>
        <fullName evidence="5">Benzyl alcohol O-benzoyltransferase</fullName>
    </recommendedName>
</protein>
<dbReference type="InterPro" id="IPR050898">
    <property type="entry name" value="Plant_acyltransferase"/>
</dbReference>
<evidence type="ECO:0000313" key="4">
    <source>
        <dbReference type="Proteomes" id="UP001085076"/>
    </source>
</evidence>
<dbReference type="PANTHER" id="PTHR31147:SF66">
    <property type="entry name" value="OS05G0315700 PROTEIN"/>
    <property type="match status" value="1"/>
</dbReference>
<comment type="similarity">
    <text evidence="1">Belongs to the plant acyltransferase family.</text>
</comment>
<dbReference type="AlphaFoldDB" id="A0A9D5CCU3"/>
<dbReference type="EMBL" id="JAGGNH010000005">
    <property type="protein sequence ID" value="KAJ0970956.1"/>
    <property type="molecule type" value="Genomic_DNA"/>
</dbReference>
<dbReference type="Proteomes" id="UP001085076">
    <property type="component" value="Miscellaneous, Linkage group lg05"/>
</dbReference>
<reference evidence="3" key="1">
    <citation type="submission" date="2021-03" db="EMBL/GenBank/DDBJ databases">
        <authorList>
            <person name="Li Z."/>
            <person name="Yang C."/>
        </authorList>
    </citation>
    <scope>NUCLEOTIDE SEQUENCE</scope>
    <source>
        <strain evidence="3">Dzin_1.0</strain>
        <tissue evidence="3">Leaf</tissue>
    </source>
</reference>
<dbReference type="Gene3D" id="3.30.559.10">
    <property type="entry name" value="Chloramphenicol acetyltransferase-like domain"/>
    <property type="match status" value="3"/>
</dbReference>
<dbReference type="InterPro" id="IPR023213">
    <property type="entry name" value="CAT-like_dom_sf"/>
</dbReference>
<name>A0A9D5CCU3_9LILI</name>
<dbReference type="Pfam" id="PF02458">
    <property type="entry name" value="Transferase"/>
    <property type="match status" value="1"/>
</dbReference>
<keyword evidence="2" id="KW-0808">Transferase</keyword>